<dbReference type="EMBL" id="AXCM01013684">
    <property type="status" value="NOT_ANNOTATED_CDS"/>
    <property type="molecule type" value="Genomic_DNA"/>
</dbReference>
<reference evidence="3" key="1">
    <citation type="submission" date="2013-09" db="EMBL/GenBank/DDBJ databases">
        <title>The Genome Sequence of Anopheles culicifacies species A.</title>
        <authorList>
            <consortium name="The Broad Institute Genomics Platform"/>
            <person name="Neafsey D.E."/>
            <person name="Besansky N."/>
            <person name="Howell P."/>
            <person name="Walton C."/>
            <person name="Young S.K."/>
            <person name="Zeng Q."/>
            <person name="Gargeya S."/>
            <person name="Fitzgerald M."/>
            <person name="Haas B."/>
            <person name="Abouelleil A."/>
            <person name="Allen A.W."/>
            <person name="Alvarado L."/>
            <person name="Arachchi H.M."/>
            <person name="Berlin A.M."/>
            <person name="Chapman S.B."/>
            <person name="Gainer-Dewar J."/>
            <person name="Goldberg J."/>
            <person name="Griggs A."/>
            <person name="Gujja S."/>
            <person name="Hansen M."/>
            <person name="Howarth C."/>
            <person name="Imamovic A."/>
            <person name="Ireland A."/>
            <person name="Larimer J."/>
            <person name="McCowan C."/>
            <person name="Murphy C."/>
            <person name="Pearson M."/>
            <person name="Poon T.W."/>
            <person name="Priest M."/>
            <person name="Roberts A."/>
            <person name="Saif S."/>
            <person name="Shea T."/>
            <person name="Sisk P."/>
            <person name="Sykes S."/>
            <person name="Wortman J."/>
            <person name="Nusbaum C."/>
            <person name="Birren B."/>
        </authorList>
    </citation>
    <scope>NUCLEOTIDE SEQUENCE [LARGE SCALE GENOMIC DNA]</scope>
    <source>
        <strain evidence="3">A-37</strain>
    </source>
</reference>
<dbReference type="EMBL" id="AXCM01013683">
    <property type="status" value="NOT_ANNOTATED_CDS"/>
    <property type="molecule type" value="Genomic_DNA"/>
</dbReference>
<evidence type="ECO:0000313" key="3">
    <source>
        <dbReference type="Proteomes" id="UP000075883"/>
    </source>
</evidence>
<reference evidence="2" key="2">
    <citation type="submission" date="2020-05" db="UniProtKB">
        <authorList>
            <consortium name="EnsemblMetazoa"/>
        </authorList>
    </citation>
    <scope>IDENTIFICATION</scope>
    <source>
        <strain evidence="2">A-37</strain>
    </source>
</reference>
<proteinExistence type="predicted"/>
<accession>A0A182M336</accession>
<feature type="region of interest" description="Disordered" evidence="1">
    <location>
        <begin position="1"/>
        <end position="89"/>
    </location>
</feature>
<dbReference type="Proteomes" id="UP000075883">
    <property type="component" value="Unassembled WGS sequence"/>
</dbReference>
<keyword evidence="3" id="KW-1185">Reference proteome</keyword>
<sequence length="275" mass="30831">MAILQPIDRTNRVRKSQRHRVRESVGSSDNAGSNDIRAGGVLSSGDPRASACSCDQSPDEPPIPSSGFERERSNSTPSPPTHTGDEVKRLTETVRYGFLKELNETSRRGTISASHQLGGFFREPYRALDIHFLSFHRDYLLLVDGQVGVGCLLRNGRRNIFTSRYKGRRRYQEEWDADGLREILQDTVIASKALRCTELPLGNAPAAWNGQAGINRQHRHATIPSSYHPDRHCITSTSAPDTPLCNIWITSEDERESPAFHSHQSFLRPMLPPTF</sequence>
<organism evidence="2 3">
    <name type="scientific">Anopheles culicifacies</name>
    <dbReference type="NCBI Taxonomy" id="139723"/>
    <lineage>
        <taxon>Eukaryota</taxon>
        <taxon>Metazoa</taxon>
        <taxon>Ecdysozoa</taxon>
        <taxon>Arthropoda</taxon>
        <taxon>Hexapoda</taxon>
        <taxon>Insecta</taxon>
        <taxon>Pterygota</taxon>
        <taxon>Neoptera</taxon>
        <taxon>Endopterygota</taxon>
        <taxon>Diptera</taxon>
        <taxon>Nematocera</taxon>
        <taxon>Culicoidea</taxon>
        <taxon>Culicidae</taxon>
        <taxon>Anophelinae</taxon>
        <taxon>Anopheles</taxon>
        <taxon>culicifacies species complex</taxon>
    </lineage>
</organism>
<evidence type="ECO:0000313" key="2">
    <source>
        <dbReference type="EnsemblMetazoa" id="ACUA008258-PA"/>
    </source>
</evidence>
<protein>
    <submittedName>
        <fullName evidence="2">Uncharacterized protein</fullName>
    </submittedName>
</protein>
<name>A0A182M336_9DIPT</name>
<evidence type="ECO:0000256" key="1">
    <source>
        <dbReference type="SAM" id="MobiDB-lite"/>
    </source>
</evidence>
<dbReference type="AlphaFoldDB" id="A0A182M336"/>
<dbReference type="EnsemblMetazoa" id="ACUA008258-RA">
    <property type="protein sequence ID" value="ACUA008258-PA"/>
    <property type="gene ID" value="ACUA008258"/>
</dbReference>
<dbReference type="VEuPathDB" id="VectorBase:ACUA008258"/>
<feature type="compositionally biased region" description="Basic residues" evidence="1">
    <location>
        <begin position="12"/>
        <end position="21"/>
    </location>
</feature>